<protein>
    <submittedName>
        <fullName evidence="1">Uncharacterized protein</fullName>
    </submittedName>
</protein>
<proteinExistence type="predicted"/>
<organism evidence="1 2">
    <name type="scientific">Neobacillus novalis</name>
    <dbReference type="NCBI Taxonomy" id="220687"/>
    <lineage>
        <taxon>Bacteria</taxon>
        <taxon>Bacillati</taxon>
        <taxon>Bacillota</taxon>
        <taxon>Bacilli</taxon>
        <taxon>Bacillales</taxon>
        <taxon>Bacillaceae</taxon>
        <taxon>Neobacillus</taxon>
    </lineage>
</organism>
<dbReference type="Proteomes" id="UP001178288">
    <property type="component" value="Chromosome"/>
</dbReference>
<dbReference type="RefSeq" id="WP_066095829.1">
    <property type="nucleotide sequence ID" value="NZ_CP126114.1"/>
</dbReference>
<dbReference type="EMBL" id="CP126114">
    <property type="protein sequence ID" value="WHY86860.1"/>
    <property type="molecule type" value="Genomic_DNA"/>
</dbReference>
<gene>
    <name evidence="1" type="ORF">QNH39_03000</name>
</gene>
<sequence>MNAVLKKMVKGITVCYSEVFPDPDQNNDYFHLNYIGKLFLIADSYCMNPDCTCQEAVLNFVQAYPKDGTKADSFMIRLKLNGRGYKIHDRGRFSKREIQAIVMYFTADGTFLELFNERYNEMKEKAKEILN</sequence>
<keyword evidence="2" id="KW-1185">Reference proteome</keyword>
<dbReference type="AlphaFoldDB" id="A0AA95MRY1"/>
<accession>A0AA95MRY1</accession>
<evidence type="ECO:0000313" key="1">
    <source>
        <dbReference type="EMBL" id="WHY86860.1"/>
    </source>
</evidence>
<reference evidence="1" key="1">
    <citation type="submission" date="2023-05" db="EMBL/GenBank/DDBJ databases">
        <title>Comparative genomics of Bacillaceae isolates and their secondary metabolite potential.</title>
        <authorList>
            <person name="Song L."/>
            <person name="Nielsen L.J."/>
            <person name="Mohite O."/>
            <person name="Xu X."/>
            <person name="Weber T."/>
            <person name="Kovacs A.T."/>
        </authorList>
    </citation>
    <scope>NUCLEOTIDE SEQUENCE</scope>
    <source>
        <strain evidence="1">XLM17</strain>
    </source>
</reference>
<evidence type="ECO:0000313" key="2">
    <source>
        <dbReference type="Proteomes" id="UP001178288"/>
    </source>
</evidence>
<dbReference type="KEGG" id="nnv:QNH39_03000"/>
<name>A0AA95MRY1_9BACI</name>